<name>A0A6C0BM01_9ZZZZ</name>
<evidence type="ECO:0000313" key="1">
    <source>
        <dbReference type="EMBL" id="QHS93417.1"/>
    </source>
</evidence>
<sequence>MSEVIDQVPRQVWQMVFMLVEVTDLNNVLFCHKYFQAVWQDQRFWILMLKRHFPSMVARLENQHGVFPQWFELREAFRRFYLTRPRDPALIDLRKVTLENAQPLPKADDSSRYQKIARVLYMGVDSPRVNAPDCTISLMHSHLVLFMNIYGEKVESQTQFSKFIDGCDRRMVHLISQKAEEFWQLQTTTDDCRHRFEPTFSHDFRTLAVRLFAKIPRTSREVVTARLYDCKGDYISWHRLYDHVAPLDEPRRITGKAVLELQGLRVGEARCKVLWSLSSLHLTCEIS</sequence>
<accession>A0A6C0BM01</accession>
<reference evidence="1" key="1">
    <citation type="journal article" date="2020" name="Nature">
        <title>Giant virus diversity and host interactions through global metagenomics.</title>
        <authorList>
            <person name="Schulz F."/>
            <person name="Roux S."/>
            <person name="Paez-Espino D."/>
            <person name="Jungbluth S."/>
            <person name="Walsh D.A."/>
            <person name="Denef V.J."/>
            <person name="McMahon K.D."/>
            <person name="Konstantinidis K.T."/>
            <person name="Eloe-Fadrosh E.A."/>
            <person name="Kyrpides N.C."/>
            <person name="Woyke T."/>
        </authorList>
    </citation>
    <scope>NUCLEOTIDE SEQUENCE</scope>
    <source>
        <strain evidence="1">GVMAG-M-3300017989-17</strain>
    </source>
</reference>
<organism evidence="1">
    <name type="scientific">viral metagenome</name>
    <dbReference type="NCBI Taxonomy" id="1070528"/>
    <lineage>
        <taxon>unclassified sequences</taxon>
        <taxon>metagenomes</taxon>
        <taxon>organismal metagenomes</taxon>
    </lineage>
</organism>
<dbReference type="InterPro" id="IPR036047">
    <property type="entry name" value="F-box-like_dom_sf"/>
</dbReference>
<dbReference type="AlphaFoldDB" id="A0A6C0BM01"/>
<protein>
    <recommendedName>
        <fullName evidence="2">F-box domain-containing protein</fullName>
    </recommendedName>
</protein>
<proteinExistence type="predicted"/>
<evidence type="ECO:0008006" key="2">
    <source>
        <dbReference type="Google" id="ProtNLM"/>
    </source>
</evidence>
<dbReference type="EMBL" id="MN739203">
    <property type="protein sequence ID" value="QHS93417.1"/>
    <property type="molecule type" value="Genomic_DNA"/>
</dbReference>
<dbReference type="SUPFAM" id="SSF81383">
    <property type="entry name" value="F-box domain"/>
    <property type="match status" value="1"/>
</dbReference>